<feature type="domain" description="Ig-like" evidence="19">
    <location>
        <begin position="1642"/>
        <end position="1731"/>
    </location>
</feature>
<feature type="compositionally biased region" description="Basic and acidic residues" evidence="18">
    <location>
        <begin position="3249"/>
        <end position="3261"/>
    </location>
</feature>
<feature type="domain" description="Ig-like" evidence="19">
    <location>
        <begin position="2637"/>
        <end position="2733"/>
    </location>
</feature>
<evidence type="ECO:0000256" key="9">
    <source>
        <dbReference type="ARBA" id="ARBA00022737"/>
    </source>
</evidence>
<dbReference type="CDD" id="cd00096">
    <property type="entry name" value="Ig"/>
    <property type="match status" value="3"/>
</dbReference>
<dbReference type="PRINTS" id="PR00014">
    <property type="entry name" value="FNTYPEIII"/>
</dbReference>
<dbReference type="InterPro" id="IPR036116">
    <property type="entry name" value="FN3_sf"/>
</dbReference>
<dbReference type="InterPro" id="IPR003598">
    <property type="entry name" value="Ig_sub2"/>
</dbReference>
<evidence type="ECO:0000256" key="11">
    <source>
        <dbReference type="ARBA" id="ARBA00022837"/>
    </source>
</evidence>
<evidence type="ECO:0000256" key="6">
    <source>
        <dbReference type="ARBA" id="ARBA00022553"/>
    </source>
</evidence>
<feature type="domain" description="Ig-like" evidence="19">
    <location>
        <begin position="948"/>
        <end position="1055"/>
    </location>
</feature>
<evidence type="ECO:0000256" key="12">
    <source>
        <dbReference type="ARBA" id="ARBA00022842"/>
    </source>
</evidence>
<comment type="caution">
    <text evidence="21">The sequence shown here is derived from an EMBL/GenBank/DDBJ whole genome shotgun (WGS) entry which is preliminary data.</text>
</comment>
<dbReference type="EMBL" id="CAJOAX010000796">
    <property type="protein sequence ID" value="CAF3651318.1"/>
    <property type="molecule type" value="Genomic_DNA"/>
</dbReference>
<feature type="domain" description="Ig-like" evidence="19">
    <location>
        <begin position="1342"/>
        <end position="1434"/>
    </location>
</feature>
<dbReference type="Pfam" id="PF00041">
    <property type="entry name" value="fn3"/>
    <property type="match status" value="12"/>
</dbReference>
<feature type="compositionally biased region" description="Basic and acidic residues" evidence="18">
    <location>
        <begin position="671"/>
        <end position="686"/>
    </location>
</feature>
<feature type="region of interest" description="Disordered" evidence="18">
    <location>
        <begin position="1"/>
        <end position="21"/>
    </location>
</feature>
<feature type="region of interest" description="Disordered" evidence="18">
    <location>
        <begin position="899"/>
        <end position="930"/>
    </location>
</feature>
<evidence type="ECO:0000256" key="8">
    <source>
        <dbReference type="ARBA" id="ARBA00022723"/>
    </source>
</evidence>
<dbReference type="SMART" id="SM00060">
    <property type="entry name" value="FN3"/>
    <property type="match status" value="12"/>
</dbReference>
<keyword evidence="12" id="KW-0460">Magnesium</keyword>
<evidence type="ECO:0000256" key="16">
    <source>
        <dbReference type="ARBA" id="ARBA00047899"/>
    </source>
</evidence>
<feature type="domain" description="Ig-like" evidence="19">
    <location>
        <begin position="563"/>
        <end position="651"/>
    </location>
</feature>
<sequence length="3269" mass="363287">MAASAPRFTKPPAIRQSPDDPTRLYFECQVQGTPKPDVTWFQNDNKISATSTKHKQTFNVATGNNYDVQLEITDLGPNDAGTYKIVVKNKAGEVTANVSLNFSNEEESTSTPAENSTEGTAPTFIQKPIIKQENDGKRLKFECKIAADPKPDLFWSRDDISLQDSGRYLIYCDPLPNNTYVACLEIDDVNATDAGKYKISAKNKLGESNAHIQLNLDNQDQGSSSSVGRPAFSVAPQVRMFEESILLEGLCTADPVPSFTWTLDGKAISAGARYRQGILSEGNTHRIFLEILQLTKKDSGTYKLTAKNAKGDGSATIQLNIEGIDFKIPEGLPPSFLNKPTIKQEAKTAMIQFDIGADPSPSLHWLKDGKELLNVDKIISRMTRAGGNKYNISLDIKNLATSDSGVYKCTLSNELGTAVANIVIKVAGDQATLEQQDKIAPAFEKPKITKDTKQKSIKIECRCQGKQEPKITWKKDKIEIKDTANKYKITKTKEANDTYIFILEILNVTSTDTAIYKILAKNDAGDSQALINLTVEADAEQPKDEEQPKPKPKEVNGNKMTAPVFTDKPKEVTATDGDKVQIQCKVTGSPKPEITWFLNKKEVKPSAEYVQEYDGTTAKLTIPDGYVDDSGDWMCEAWNETGEATQTVRVTIKEKRGKAKRIRKAPPKTAPKKDEEPSKKDQRKQALEQQKTVPAIETPKSVETASTKETTSTKETPPTIEIPSIANAEEDDRRVPLIQTNESIYEEQGPRRPKPTDNKPVDKPKRVSQSKLDVISETSSSSKPRERKKRSPLETHTESLAPIFIEKPENITVKKGEPTFVEVVVDGNPFPKVTWYKEKLEIVQGVKFKTEVDSTTGIATLFIAKCRDNDESLYGVTIHNEHGEAHAEFNLYVSAPQIRTDQPEETGADDNGSGSRRSSTMDDRRPSLRRVDQENLLKVRRDSKTRRPSLADVIPDWPALHKVKRPEKEKESFVEPLKDMKCKEEDGEITYECTFCKPISRVQWFKNKIEIFHGLKYHFDSRGAKYTLTIYKLHPDDSGKYFCRINNIETSAWLEVIPAKPLYDFYKELPAKMEVFRTKPTILECHVNDPNAPVKWCKNGVPIDLEKDKRIKYHQDMTRCIFRIFKTTKSDEGEYTCQIDDERGVKTSGYLYVEEPQWRFETKLPPQLEGDENDKIELECSVQDEDAECDWYFAGEKILPDTNPDKYEIISYGKVRKMVVKKLHPINDKGKYECKTGVMTTACDVNVRPALRIERGLKDIDTIEEEDITLEVVLSKSDARGKWMKDGKILYPDQKIVITNEGNICRLKLKSVGLKDAGDISFQCGDLRDSCKLVVKECDKPPRIDISRVPKSVTVKAGRPLDLEIPYDAFPAPAMVWTKDGKTVQSTDDSPCQTTIDLKKCKLNIEKTKRGDTGKYELILKNAKGEVKVPIDVTVIDRPGKPEGPMKVTDVTKETCVVSWKPPLDNGGVPFDRYVIEKQDVGRGGWGPAGEVSGDTTSLRVTKLIPGKEYLFRVRAVNKEGESEPLETSAATLAKNPFDEPSAPGKPDISDWDQNHVDLQWKTPDNDGGAPIEKYVIERREKGRDQWQKGAEIDGNQNKGACGGLAEGKEYEFRVVALNKAGPSEPSEPSKVVIAKPRFLKPRINKVGLKSVTVKQGQTITLEAPYAAEPLPTMTWQRDSTELKPDDRTQMTQTDKLAKLVITKAVRADTGRYLIRLVNDSGSDTADCEVIVLGPPSKPRGPLEVKGVTKSSVTLSWSPPQDTGGKEITNYIIEKRDKKTGDWVRCSDSVDGTEVTITKLKEGHEYEFRVMAENINGVSEPLITEKATLVKNPFTEPGQPGTPVCKSRDRDHIEIQWTPPRNDGGNPVKGYIIERREKAGKKREWTKINRGDIHKDTNFVDENVTANKEYEYRISAVNEAGPGEPSESSGSIAARPEKEKPSFDLSGLFGPLGKKEIRIKAGEPLTIDIPISGSPTPTITWIKDDESVQPTRDTQLESDDVHAKLHKPSSKRADTGKYKVQLKNDSGEDECDIDVIVLDKPGIPEGPLETTETTKDSVSLQWKPPKDNGGGDITGYIIEKCPENSDRWEKVPGVFTQPKGTIKDLETNKKFKFRVKAENIYGVGEPLETTSLITVKPPYDAPDAPETPEITEYNSTYMKLKWEKPKKDGGNPVIGYNIEMRPKGTNNWVPCNNVPTKGTEYTATGLREGQTYEFRVVAVNGAGPGTPSKPTRAQKAEVPMFAAEAPDQPKVENITKDSVTLSWKKPVNDGGSRITGYVIEKRTPDSRDWTEVTELTARDHSYTIPNLKEGDEVSFRIRAINAVGPSEPSRPTDAIIVQDQPDKPSFLDLQGIKDITVRAGKDFEVHIPYKATPKAQAQWLINDQELVNDDRVNTKTLDNVATLLNRKSERGDSGIYKLILKNTEGASQIQFRVNVLSPPTKPEGPLEATNVTAEGCTLNWKPPKDDGGNDVKHYVVERREAGTDKWVKVGPSVPGTTCDVKGLEDGKNYEFRVAAENENGLSEPLVIDTPVKAKWPFKTPDSPGTPVCTGHTSDSITLQWTRPQNDGGNPVRGYVIEKKEKGTDRWIPVNREPTTGVEYTVPGLVDGKEYEFRVAAVNRAGPGEFANTDGFIQARPPDVAPHAIGFSTFNPREIIVRAGEDLKISVPFVGSPAPEVTFAKEGDQIKPDENIRITVKDGVAELIVPKVKGTDTGLYTCTLKNALGQETVPMKVIVVDKPDTPEGPLGISEIKPDSCVLTWKPPKNDGGSPISNYIIEKFDTKKGDWQKVSSFCRVPFYEVTGLNEGSEYKFRVSAENIYGQSTPLECEKPIIAKHPFSAPQGPSHVEVGNQTENSVTLKWDKPKNDGGSKITGYQVEIKKPDSDIWEIANDYPIKGNDFTIDNLQTGKKYQFRVKAKNTAGWGDYAELDRSITLKPDYVASSSPGMPEVKKVGKNYVELAWTPPTNDGGSKIVGYIVEKKPVGSEQWIKATLYTILDDNVTINDLPENGEFEFRIKAINKAGESEPSSTTGRVKITEYPNGRTPTFTKKINDINVPLNGEATYTVEFDGSPMPEVKWFRNGLELTSGGRYRISTKPNEPKSTLTFSETWDSDNNSKISCEIINPLGRDTCEAVLIVKTPPKLPREPEDQRVPLGDTLKVKIPISGKGPYTFKIKKDDTTLPDNDHVRVQEFDDFIVVTIPDVEREDAGKYVINVANESGSCNVPLKVKVTAPPLPPTGPLEISNVSKDHATLSWKPPKDDGGGRVTGYVV</sequence>
<dbReference type="FunFam" id="2.60.40.10:FF:000031">
    <property type="entry name" value="Myosin-binding protein C, slow type"/>
    <property type="match status" value="3"/>
</dbReference>
<feature type="domain" description="Fibronectin type-III" evidence="20">
    <location>
        <begin position="3234"/>
        <end position="3269"/>
    </location>
</feature>
<dbReference type="InterPro" id="IPR013783">
    <property type="entry name" value="Ig-like_fold"/>
</dbReference>
<feature type="domain" description="Ig-like" evidence="19">
    <location>
        <begin position="3043"/>
        <end position="3122"/>
    </location>
</feature>
<keyword evidence="5" id="KW-0723">Serine/threonine-protein kinase</keyword>
<dbReference type="PROSITE" id="PS50853">
    <property type="entry name" value="FN3"/>
    <property type="match status" value="13"/>
</dbReference>
<dbReference type="Proteomes" id="UP000663823">
    <property type="component" value="Unassembled WGS sequence"/>
</dbReference>
<dbReference type="GO" id="GO:0045214">
    <property type="term" value="P:sarcomere organization"/>
    <property type="evidence" value="ECO:0007669"/>
    <property type="project" value="TreeGrafter"/>
</dbReference>
<dbReference type="PANTHER" id="PTHR13817:SF151">
    <property type="entry name" value="TITIN"/>
    <property type="match status" value="1"/>
</dbReference>
<feature type="compositionally biased region" description="Low complexity" evidence="18">
    <location>
        <begin position="704"/>
        <end position="726"/>
    </location>
</feature>
<feature type="region of interest" description="Disordered" evidence="18">
    <location>
        <begin position="3249"/>
        <end position="3269"/>
    </location>
</feature>
<feature type="domain" description="Fibronectin type-III" evidence="20">
    <location>
        <begin position="1543"/>
        <end position="1638"/>
    </location>
</feature>
<evidence type="ECO:0000256" key="18">
    <source>
        <dbReference type="SAM" id="MobiDB-lite"/>
    </source>
</evidence>
<feature type="domain" description="Fibronectin type-III" evidence="20">
    <location>
        <begin position="2542"/>
        <end position="2637"/>
    </location>
</feature>
<feature type="domain" description="Ig-like" evidence="19">
    <location>
        <begin position="334"/>
        <end position="427"/>
    </location>
</feature>
<dbReference type="FunFam" id="2.60.40.10:FF:000097">
    <property type="entry name" value="Bent, isoform F"/>
    <property type="match status" value="2"/>
</dbReference>
<feature type="domain" description="Ig-like" evidence="19">
    <location>
        <begin position="1941"/>
        <end position="2033"/>
    </location>
</feature>
<dbReference type="SUPFAM" id="SSF48726">
    <property type="entry name" value="Immunoglobulin"/>
    <property type="match status" value="18"/>
</dbReference>
<dbReference type="FunFam" id="2.60.40.10:FF:000107">
    <property type="entry name" value="Myosin, light chain kinase a"/>
    <property type="match status" value="2"/>
</dbReference>
<feature type="compositionally biased region" description="Basic and acidic residues" evidence="18">
    <location>
        <begin position="540"/>
        <end position="556"/>
    </location>
</feature>
<feature type="domain" description="Fibronectin type-III" evidence="20">
    <location>
        <begin position="2144"/>
        <end position="2239"/>
    </location>
</feature>
<dbReference type="InterPro" id="IPR036179">
    <property type="entry name" value="Ig-like_dom_sf"/>
</dbReference>
<feature type="domain" description="Fibronectin type-III" evidence="20">
    <location>
        <begin position="2442"/>
        <end position="2536"/>
    </location>
</feature>
<dbReference type="GO" id="GO:0004674">
    <property type="term" value="F:protein serine/threonine kinase activity"/>
    <property type="evidence" value="ECO:0007669"/>
    <property type="project" value="UniProtKB-KW"/>
</dbReference>
<evidence type="ECO:0000256" key="15">
    <source>
        <dbReference type="ARBA" id="ARBA00023319"/>
    </source>
</evidence>
<feature type="region of interest" description="Disordered" evidence="18">
    <location>
        <begin position="1521"/>
        <end position="1547"/>
    </location>
</feature>
<feature type="compositionally biased region" description="Basic residues" evidence="18">
    <location>
        <begin position="655"/>
        <end position="666"/>
    </location>
</feature>
<dbReference type="CDD" id="cd05748">
    <property type="entry name" value="Ig_Titin_like"/>
    <property type="match status" value="1"/>
</dbReference>
<evidence type="ECO:0000256" key="2">
    <source>
        <dbReference type="ARBA" id="ARBA00004657"/>
    </source>
</evidence>
<feature type="domain" description="Fibronectin type-III" evidence="20">
    <location>
        <begin position="1441"/>
        <end position="1537"/>
    </location>
</feature>
<evidence type="ECO:0000256" key="1">
    <source>
        <dbReference type="ARBA" id="ARBA00001946"/>
    </source>
</evidence>
<evidence type="ECO:0000256" key="5">
    <source>
        <dbReference type="ARBA" id="ARBA00022527"/>
    </source>
</evidence>
<feature type="region of interest" description="Disordered" evidence="18">
    <location>
        <begin position="648"/>
        <end position="801"/>
    </location>
</feature>
<dbReference type="InterPro" id="IPR007110">
    <property type="entry name" value="Ig-like_dom"/>
</dbReference>
<feature type="compositionally biased region" description="Low complexity" evidence="18">
    <location>
        <begin position="1919"/>
        <end position="1934"/>
    </location>
</feature>
<keyword evidence="11" id="KW-0106">Calcium</keyword>
<gene>
    <name evidence="21" type="ORF">OTI717_LOCUS9387</name>
</gene>
<keyword evidence="13" id="KW-0112">Calmodulin-binding</keyword>
<feature type="domain" description="Fibronectin type-III" evidence="20">
    <location>
        <begin position="1839"/>
        <end position="1937"/>
    </location>
</feature>
<comment type="catalytic activity">
    <reaction evidence="17">
        <text>L-seryl-[protein] + ATP = O-phospho-L-seryl-[protein] + ADP + H(+)</text>
        <dbReference type="Rhea" id="RHEA:17989"/>
        <dbReference type="Rhea" id="RHEA-COMP:9863"/>
        <dbReference type="Rhea" id="RHEA-COMP:11604"/>
        <dbReference type="ChEBI" id="CHEBI:15378"/>
        <dbReference type="ChEBI" id="CHEBI:29999"/>
        <dbReference type="ChEBI" id="CHEBI:30616"/>
        <dbReference type="ChEBI" id="CHEBI:83421"/>
        <dbReference type="ChEBI" id="CHEBI:456216"/>
        <dbReference type="EC" id="2.7.11.1"/>
    </reaction>
</comment>
<feature type="non-terminal residue" evidence="21">
    <location>
        <position position="1"/>
    </location>
</feature>
<dbReference type="FunFam" id="2.60.40.10:FF:000003">
    <property type="entry name" value="Titin isoform E"/>
    <property type="match status" value="4"/>
</dbReference>
<dbReference type="FunFam" id="2.60.40.10:FF:000034">
    <property type="entry name" value="Titin isoform A"/>
    <property type="match status" value="1"/>
</dbReference>
<keyword evidence="10" id="KW-0418">Kinase</keyword>
<dbReference type="PROSITE" id="PS50835">
    <property type="entry name" value="IG_LIKE"/>
    <property type="match status" value="14"/>
</dbReference>
<feature type="domain" description="Ig-like" evidence="19">
    <location>
        <begin position="6"/>
        <end position="101"/>
    </location>
</feature>
<feature type="domain" description="Fibronectin type-III" evidence="20">
    <location>
        <begin position="2245"/>
        <end position="2342"/>
    </location>
</feature>
<feature type="domain" description="Fibronectin type-III" evidence="20">
    <location>
        <begin position="1735"/>
        <end position="1833"/>
    </location>
</feature>
<keyword evidence="8" id="KW-0479">Metal-binding</keyword>
<evidence type="ECO:0000313" key="21">
    <source>
        <dbReference type="EMBL" id="CAF3651318.1"/>
    </source>
</evidence>
<feature type="domain" description="Fibronectin type-III" evidence="20">
    <location>
        <begin position="2741"/>
        <end position="2835"/>
    </location>
</feature>
<dbReference type="InterPro" id="IPR003961">
    <property type="entry name" value="FN3_dom"/>
</dbReference>
<organism evidence="21 22">
    <name type="scientific">Rotaria sordida</name>
    <dbReference type="NCBI Taxonomy" id="392033"/>
    <lineage>
        <taxon>Eukaryota</taxon>
        <taxon>Metazoa</taxon>
        <taxon>Spiralia</taxon>
        <taxon>Gnathifera</taxon>
        <taxon>Rotifera</taxon>
        <taxon>Eurotatoria</taxon>
        <taxon>Bdelloidea</taxon>
        <taxon>Philodinida</taxon>
        <taxon>Philodinidae</taxon>
        <taxon>Rotaria</taxon>
    </lineage>
</organism>
<dbReference type="InterPro" id="IPR050964">
    <property type="entry name" value="Striated_Muscle_Regulatory"/>
</dbReference>
<comment type="catalytic activity">
    <reaction evidence="16">
        <text>L-threonyl-[protein] + ATP = O-phospho-L-threonyl-[protein] + ADP + H(+)</text>
        <dbReference type="Rhea" id="RHEA:46608"/>
        <dbReference type="Rhea" id="RHEA-COMP:11060"/>
        <dbReference type="Rhea" id="RHEA-COMP:11605"/>
        <dbReference type="ChEBI" id="CHEBI:15378"/>
        <dbReference type="ChEBI" id="CHEBI:30013"/>
        <dbReference type="ChEBI" id="CHEBI:30616"/>
        <dbReference type="ChEBI" id="CHEBI:61977"/>
        <dbReference type="ChEBI" id="CHEBI:456216"/>
        <dbReference type="EC" id="2.7.11.1"/>
    </reaction>
</comment>
<evidence type="ECO:0000313" key="22">
    <source>
        <dbReference type="Proteomes" id="UP000663823"/>
    </source>
</evidence>
<dbReference type="Gene3D" id="2.60.40.10">
    <property type="entry name" value="Immunoglobulins"/>
    <property type="match status" value="31"/>
</dbReference>
<proteinExistence type="inferred from homology"/>
<evidence type="ECO:0000256" key="17">
    <source>
        <dbReference type="ARBA" id="ARBA00048679"/>
    </source>
</evidence>
<feature type="domain" description="Fibronectin type-III" evidence="20">
    <location>
        <begin position="2942"/>
        <end position="3038"/>
    </location>
</feature>
<keyword evidence="6" id="KW-0597">Phosphoprotein</keyword>
<dbReference type="FunFam" id="2.60.40.10:FF:000080">
    <property type="entry name" value="Myosin light chain kinase, smooth muscle"/>
    <property type="match status" value="1"/>
</dbReference>
<feature type="domain" description="Fibronectin type-III" evidence="20">
    <location>
        <begin position="2044"/>
        <end position="2138"/>
    </location>
</feature>
<dbReference type="EC" id="2.7.11.1" evidence="4"/>
<name>A0A818RIH5_9BILA</name>
<dbReference type="FunFam" id="2.60.40.10:FF:000032">
    <property type="entry name" value="palladin isoform X1"/>
    <property type="match status" value="1"/>
</dbReference>
<reference evidence="21" key="1">
    <citation type="submission" date="2021-02" db="EMBL/GenBank/DDBJ databases">
        <authorList>
            <person name="Nowell W R."/>
        </authorList>
    </citation>
    <scope>NUCLEOTIDE SEQUENCE</scope>
</reference>
<keyword evidence="14" id="KW-1015">Disulfide bond</keyword>
<dbReference type="SMART" id="SM00408">
    <property type="entry name" value="IGc2"/>
    <property type="match status" value="14"/>
</dbReference>
<evidence type="ECO:0000256" key="3">
    <source>
        <dbReference type="ARBA" id="ARBA00006692"/>
    </source>
</evidence>
<dbReference type="PANTHER" id="PTHR13817">
    <property type="entry name" value="TITIN"/>
    <property type="match status" value="1"/>
</dbReference>
<dbReference type="GO" id="GO:0031430">
    <property type="term" value="C:M band"/>
    <property type="evidence" value="ECO:0007669"/>
    <property type="project" value="TreeGrafter"/>
</dbReference>
<dbReference type="SMART" id="SM00409">
    <property type="entry name" value="IG"/>
    <property type="match status" value="17"/>
</dbReference>
<feature type="domain" description="Ig-like" evidence="19">
    <location>
        <begin position="1061"/>
        <end position="1148"/>
    </location>
</feature>
<evidence type="ECO:0000259" key="19">
    <source>
        <dbReference type="PROSITE" id="PS50835"/>
    </source>
</evidence>
<keyword evidence="9" id="KW-0677">Repeat</keyword>
<feature type="region of interest" description="Disordered" evidence="18">
    <location>
        <begin position="1917"/>
        <end position="1947"/>
    </location>
</feature>
<accession>A0A818RIH5</accession>
<feature type="compositionally biased region" description="Basic and acidic residues" evidence="18">
    <location>
        <begin position="748"/>
        <end position="765"/>
    </location>
</feature>
<protein>
    <recommendedName>
        <fullName evidence="4">non-specific serine/threonine protein kinase</fullName>
        <ecNumber evidence="4">2.7.11.1</ecNumber>
    </recommendedName>
</protein>
<dbReference type="FunFam" id="2.60.40.10:FF:000056">
    <property type="entry name" value="twitchin isoform X4"/>
    <property type="match status" value="2"/>
</dbReference>
<dbReference type="FunFam" id="2.60.40.10:FF:000051">
    <property type="entry name" value="Uncharacterized protein, isoform J"/>
    <property type="match status" value="3"/>
</dbReference>
<dbReference type="InterPro" id="IPR013098">
    <property type="entry name" value="Ig_I-set"/>
</dbReference>
<feature type="domain" description="Ig-like" evidence="19">
    <location>
        <begin position="441"/>
        <end position="534"/>
    </location>
</feature>
<dbReference type="SUPFAM" id="SSF49265">
    <property type="entry name" value="Fibronectin type III"/>
    <property type="match status" value="7"/>
</dbReference>
<dbReference type="FunFam" id="2.60.40.10:FF:000160">
    <property type="entry name" value="Titin a"/>
    <property type="match status" value="2"/>
</dbReference>
<feature type="domain" description="Ig-like" evidence="19">
    <location>
        <begin position="122"/>
        <end position="217"/>
    </location>
</feature>
<feature type="domain" description="Ig-like" evidence="19">
    <location>
        <begin position="802"/>
        <end position="894"/>
    </location>
</feature>
<evidence type="ECO:0000256" key="7">
    <source>
        <dbReference type="ARBA" id="ARBA00022679"/>
    </source>
</evidence>
<dbReference type="CDD" id="cd00063">
    <property type="entry name" value="FN3"/>
    <property type="match status" value="13"/>
</dbReference>
<evidence type="ECO:0000256" key="13">
    <source>
        <dbReference type="ARBA" id="ARBA00022860"/>
    </source>
</evidence>
<comment type="cofactor">
    <cofactor evidence="1">
        <name>Mg(2+)</name>
        <dbReference type="ChEBI" id="CHEBI:18420"/>
    </cofactor>
</comment>
<evidence type="ECO:0000256" key="4">
    <source>
        <dbReference type="ARBA" id="ARBA00012513"/>
    </source>
</evidence>
<dbReference type="GO" id="GO:0046872">
    <property type="term" value="F:metal ion binding"/>
    <property type="evidence" value="ECO:0007669"/>
    <property type="project" value="UniProtKB-KW"/>
</dbReference>
<keyword evidence="7" id="KW-0808">Transferase</keyword>
<evidence type="ECO:0000256" key="14">
    <source>
        <dbReference type="ARBA" id="ARBA00023157"/>
    </source>
</evidence>
<dbReference type="InterPro" id="IPR003599">
    <property type="entry name" value="Ig_sub"/>
</dbReference>
<feature type="region of interest" description="Disordered" evidence="18">
    <location>
        <begin position="536"/>
        <end position="563"/>
    </location>
</feature>
<evidence type="ECO:0000259" key="20">
    <source>
        <dbReference type="PROSITE" id="PS50853"/>
    </source>
</evidence>
<dbReference type="FunFam" id="2.60.40.10:FF:000127">
    <property type="entry name" value="titin isoform X1"/>
    <property type="match status" value="3"/>
</dbReference>
<dbReference type="Pfam" id="PF07679">
    <property type="entry name" value="I-set"/>
    <property type="match status" value="16"/>
</dbReference>
<dbReference type="GO" id="GO:0005516">
    <property type="term" value="F:calmodulin binding"/>
    <property type="evidence" value="ECO:0007669"/>
    <property type="project" value="UniProtKB-KW"/>
</dbReference>
<comment type="similarity">
    <text evidence="3">Belongs to the protein kinase superfamily. CAMK Ser/Thr protein kinase family.</text>
</comment>
<feature type="region of interest" description="Disordered" evidence="18">
    <location>
        <begin position="2040"/>
        <end position="2073"/>
    </location>
</feature>
<comment type="subcellular location">
    <subcellularLocation>
        <location evidence="2">Cytoplasm</location>
        <location evidence="2">Myofibril</location>
    </subcellularLocation>
</comment>
<feature type="domain" description="Ig-like" evidence="19">
    <location>
        <begin position="1156"/>
        <end position="1246"/>
    </location>
</feature>
<keyword evidence="15" id="KW-0393">Immunoglobulin domain</keyword>
<feature type="domain" description="Fibronectin type-III" evidence="20">
    <location>
        <begin position="2841"/>
        <end position="2936"/>
    </location>
</feature>
<feature type="compositionally biased region" description="Basic and acidic residues" evidence="18">
    <location>
        <begin position="919"/>
        <end position="930"/>
    </location>
</feature>
<evidence type="ECO:0000256" key="10">
    <source>
        <dbReference type="ARBA" id="ARBA00022777"/>
    </source>
</evidence>